<organism evidence="1 2">
    <name type="scientific">Bifidobacterium adolescentis L2-32</name>
    <dbReference type="NCBI Taxonomy" id="411481"/>
    <lineage>
        <taxon>Bacteria</taxon>
        <taxon>Bacillati</taxon>
        <taxon>Actinomycetota</taxon>
        <taxon>Actinomycetes</taxon>
        <taxon>Bifidobacteriales</taxon>
        <taxon>Bifidobacteriaceae</taxon>
        <taxon>Bifidobacterium</taxon>
    </lineage>
</organism>
<comment type="caution">
    <text evidence="1">The sequence shown here is derived from an EMBL/GenBank/DDBJ whole genome shotgun (WGS) entry which is preliminary data.</text>
</comment>
<dbReference type="AlphaFoldDB" id="A7A9E5"/>
<dbReference type="Proteomes" id="UP000003773">
    <property type="component" value="Unassembled WGS sequence"/>
</dbReference>
<evidence type="ECO:0000313" key="2">
    <source>
        <dbReference type="Proteomes" id="UP000003773"/>
    </source>
</evidence>
<dbReference type="HOGENOM" id="CLU_3325067_0_0_11"/>
<sequence>MLIIACLLSFLSIPTPQQRGMENQLPQIGESLHCFSPF</sequence>
<dbReference type="EMBL" id="AAXD02000074">
    <property type="protein sequence ID" value="EDN82359.1"/>
    <property type="molecule type" value="Genomic_DNA"/>
</dbReference>
<protein>
    <submittedName>
        <fullName evidence="1">Uncharacterized protein</fullName>
    </submittedName>
</protein>
<reference evidence="1 2" key="1">
    <citation type="submission" date="2007-04" db="EMBL/GenBank/DDBJ databases">
        <authorList>
            <person name="Fulton L."/>
            <person name="Clifton S."/>
            <person name="Fulton B."/>
            <person name="Xu J."/>
            <person name="Minx P."/>
            <person name="Pepin K.H."/>
            <person name="Johnson M."/>
            <person name="Thiruvilangam P."/>
            <person name="Bhonagiri V."/>
            <person name="Nash W.E."/>
            <person name="Mardis E.R."/>
            <person name="Wilson R.K."/>
        </authorList>
    </citation>
    <scope>NUCLEOTIDE SEQUENCE [LARGE SCALE GENOMIC DNA]</scope>
    <source>
        <strain evidence="1 2">L2-32</strain>
    </source>
</reference>
<accession>A7A9E5</accession>
<evidence type="ECO:0000313" key="1">
    <source>
        <dbReference type="EMBL" id="EDN82359.1"/>
    </source>
</evidence>
<reference evidence="1 2" key="2">
    <citation type="submission" date="2007-05" db="EMBL/GenBank/DDBJ databases">
        <title>Draft genome sequence of Bifidobacterium adolescentis (L2-32).</title>
        <authorList>
            <person name="Sudarsanam P."/>
            <person name="Ley R."/>
            <person name="Guruge J."/>
            <person name="Turnbaugh P.J."/>
            <person name="Mahowald M."/>
            <person name="Liep D."/>
            <person name="Gordon J."/>
        </authorList>
    </citation>
    <scope>NUCLEOTIDE SEQUENCE [LARGE SCALE GENOMIC DNA]</scope>
    <source>
        <strain evidence="1 2">L2-32</strain>
    </source>
</reference>
<name>A7A9E5_BIFAD</name>
<gene>
    <name evidence="1" type="ORF">BIFADO_02492</name>
</gene>
<proteinExistence type="predicted"/>